<accession>A0ABD3UME5</accession>
<evidence type="ECO:0000259" key="7">
    <source>
        <dbReference type="PROSITE" id="PS50982"/>
    </source>
</evidence>
<keyword evidence="5" id="KW-0539">Nucleus</keyword>
<dbReference type="InterPro" id="IPR016177">
    <property type="entry name" value="DNA-bd_dom_sf"/>
</dbReference>
<organism evidence="8 9">
    <name type="scientific">Penstemon smallii</name>
    <dbReference type="NCBI Taxonomy" id="265156"/>
    <lineage>
        <taxon>Eukaryota</taxon>
        <taxon>Viridiplantae</taxon>
        <taxon>Streptophyta</taxon>
        <taxon>Embryophyta</taxon>
        <taxon>Tracheophyta</taxon>
        <taxon>Spermatophyta</taxon>
        <taxon>Magnoliopsida</taxon>
        <taxon>eudicotyledons</taxon>
        <taxon>Gunneridae</taxon>
        <taxon>Pentapetalae</taxon>
        <taxon>asterids</taxon>
        <taxon>lamiids</taxon>
        <taxon>Lamiales</taxon>
        <taxon>Plantaginaceae</taxon>
        <taxon>Cheloneae</taxon>
        <taxon>Penstemon</taxon>
    </lineage>
</organism>
<dbReference type="PANTHER" id="PTHR12396:SF46">
    <property type="entry name" value="METHYL-CPG-BINDING DOMAIN-CONTAINING PROTEIN 6"/>
    <property type="match status" value="1"/>
</dbReference>
<dbReference type="AlphaFoldDB" id="A0ABD3UME5"/>
<dbReference type="SUPFAM" id="SSF54171">
    <property type="entry name" value="DNA-binding domain"/>
    <property type="match status" value="1"/>
</dbReference>
<feature type="compositionally biased region" description="Pro residues" evidence="6">
    <location>
        <begin position="8"/>
        <end position="24"/>
    </location>
</feature>
<dbReference type="PANTHER" id="PTHR12396">
    <property type="entry name" value="METHYL-CPG BINDING PROTEIN, MBD"/>
    <property type="match status" value="1"/>
</dbReference>
<evidence type="ECO:0000256" key="1">
    <source>
        <dbReference type="ARBA" id="ARBA00004123"/>
    </source>
</evidence>
<keyword evidence="4" id="KW-0804">Transcription</keyword>
<evidence type="ECO:0000256" key="6">
    <source>
        <dbReference type="SAM" id="MobiDB-lite"/>
    </source>
</evidence>
<evidence type="ECO:0000256" key="5">
    <source>
        <dbReference type="ARBA" id="ARBA00023242"/>
    </source>
</evidence>
<dbReference type="EMBL" id="JBJXBP010000001">
    <property type="protein sequence ID" value="KAL3850272.1"/>
    <property type="molecule type" value="Genomic_DNA"/>
</dbReference>
<feature type="domain" description="MBD" evidence="7">
    <location>
        <begin position="82"/>
        <end position="156"/>
    </location>
</feature>
<feature type="region of interest" description="Disordered" evidence="6">
    <location>
        <begin position="1"/>
        <end position="53"/>
    </location>
</feature>
<comment type="caution">
    <text evidence="8">The sequence shown here is derived from an EMBL/GenBank/DDBJ whole genome shotgun (WGS) entry which is preliminary data.</text>
</comment>
<protein>
    <recommendedName>
        <fullName evidence="7">MBD domain-containing protein</fullName>
    </recommendedName>
</protein>
<keyword evidence="9" id="KW-1185">Reference proteome</keyword>
<sequence>MSGAELPNPSPHQEPESSPIPPDPLLDSGSFLDPDRPKTQQSEQSPYTPFPPGTVIAAVPISMVAPEDVSSFAPKAATRRSAEEMAKRPNWLPNDWKIELKVRSSGATAGLIDRYYIEPSGERKFRSKNEVLHFLETGSKRKKSSNSEADIGTLESRRLNSGIIHPPNANAESPEKTPQKS</sequence>
<evidence type="ECO:0000313" key="8">
    <source>
        <dbReference type="EMBL" id="KAL3850272.1"/>
    </source>
</evidence>
<dbReference type="Proteomes" id="UP001634393">
    <property type="component" value="Unassembled WGS sequence"/>
</dbReference>
<name>A0ABD3UME5_9LAMI</name>
<proteinExistence type="predicted"/>
<reference evidence="8 9" key="1">
    <citation type="submission" date="2024-12" db="EMBL/GenBank/DDBJ databases">
        <title>The unique morphological basis and parallel evolutionary history of personate flowers in Penstemon.</title>
        <authorList>
            <person name="Depatie T.H."/>
            <person name="Wessinger C.A."/>
        </authorList>
    </citation>
    <scope>NUCLEOTIDE SEQUENCE [LARGE SCALE GENOMIC DNA]</scope>
    <source>
        <strain evidence="8">WTNN_2</strain>
        <tissue evidence="8">Leaf</tissue>
    </source>
</reference>
<gene>
    <name evidence="8" type="ORF">ACJIZ3_012154</name>
</gene>
<keyword evidence="2" id="KW-0805">Transcription regulation</keyword>
<dbReference type="InterPro" id="IPR001739">
    <property type="entry name" value="Methyl_CpG_DNA-bd"/>
</dbReference>
<dbReference type="GO" id="GO:0005634">
    <property type="term" value="C:nucleus"/>
    <property type="evidence" value="ECO:0007669"/>
    <property type="project" value="UniProtKB-SubCell"/>
</dbReference>
<dbReference type="GO" id="GO:0003677">
    <property type="term" value="F:DNA binding"/>
    <property type="evidence" value="ECO:0007669"/>
    <property type="project" value="UniProtKB-KW"/>
</dbReference>
<evidence type="ECO:0000256" key="3">
    <source>
        <dbReference type="ARBA" id="ARBA00023125"/>
    </source>
</evidence>
<dbReference type="Gene3D" id="3.30.890.10">
    <property type="entry name" value="Methyl-cpg-binding Protein 2, Chain A"/>
    <property type="match status" value="1"/>
</dbReference>
<dbReference type="Pfam" id="PF01429">
    <property type="entry name" value="MBD"/>
    <property type="match status" value="1"/>
</dbReference>
<dbReference type="PROSITE" id="PS50982">
    <property type="entry name" value="MBD"/>
    <property type="match status" value="1"/>
</dbReference>
<evidence type="ECO:0000256" key="2">
    <source>
        <dbReference type="ARBA" id="ARBA00023015"/>
    </source>
</evidence>
<evidence type="ECO:0000313" key="9">
    <source>
        <dbReference type="Proteomes" id="UP001634393"/>
    </source>
</evidence>
<keyword evidence="3" id="KW-0238">DNA-binding</keyword>
<comment type="subcellular location">
    <subcellularLocation>
        <location evidence="1">Nucleus</location>
    </subcellularLocation>
</comment>
<feature type="region of interest" description="Disordered" evidence="6">
    <location>
        <begin position="136"/>
        <end position="181"/>
    </location>
</feature>
<evidence type="ECO:0000256" key="4">
    <source>
        <dbReference type="ARBA" id="ARBA00023163"/>
    </source>
</evidence>